<dbReference type="GO" id="GO:0071578">
    <property type="term" value="P:zinc ion import across plasma membrane"/>
    <property type="evidence" value="ECO:0007669"/>
    <property type="project" value="TreeGrafter"/>
</dbReference>
<dbReference type="EnsemblMetazoa" id="PHUM089060-RA">
    <property type="protein sequence ID" value="PHUM089060-PA"/>
    <property type="gene ID" value="PHUM089060"/>
</dbReference>
<dbReference type="CTD" id="8231678"/>
<evidence type="ECO:0000313" key="8">
    <source>
        <dbReference type="EnsemblMetazoa" id="PHUM089060-PA"/>
    </source>
</evidence>
<dbReference type="STRING" id="121224.E0VCL0"/>
<dbReference type="AlphaFoldDB" id="E0VCL0"/>
<keyword evidence="3 6" id="KW-0812">Transmembrane</keyword>
<dbReference type="HOGENOM" id="CLU_015114_13_4_1"/>
<keyword evidence="4 6" id="KW-1133">Transmembrane helix</keyword>
<feature type="transmembrane region" description="Helical" evidence="6">
    <location>
        <begin position="83"/>
        <end position="105"/>
    </location>
</feature>
<dbReference type="KEGG" id="phu:Phum_PHUM089060"/>
<dbReference type="GO" id="GO:0005886">
    <property type="term" value="C:plasma membrane"/>
    <property type="evidence" value="ECO:0007669"/>
    <property type="project" value="TreeGrafter"/>
</dbReference>
<dbReference type="VEuPathDB" id="VectorBase:PHUM089060"/>
<dbReference type="GO" id="GO:0030003">
    <property type="term" value="P:intracellular monoatomic cation homeostasis"/>
    <property type="evidence" value="ECO:0007669"/>
    <property type="project" value="TreeGrafter"/>
</dbReference>
<dbReference type="eggNOG" id="KOG2693">
    <property type="taxonomic scope" value="Eukaryota"/>
</dbReference>
<dbReference type="Proteomes" id="UP000009046">
    <property type="component" value="Unassembled WGS sequence"/>
</dbReference>
<proteinExistence type="inferred from homology"/>
<evidence type="ECO:0000256" key="6">
    <source>
        <dbReference type="SAM" id="Phobius"/>
    </source>
</evidence>
<dbReference type="RefSeq" id="XP_002423854.1">
    <property type="nucleotide sequence ID" value="XM_002423809.1"/>
</dbReference>
<dbReference type="EMBL" id="AAZO01001062">
    <property type="status" value="NOT_ANNOTATED_CDS"/>
    <property type="molecule type" value="Genomic_DNA"/>
</dbReference>
<evidence type="ECO:0000256" key="4">
    <source>
        <dbReference type="ARBA" id="ARBA00022989"/>
    </source>
</evidence>
<dbReference type="EMBL" id="DS235059">
    <property type="protein sequence ID" value="EEB11116.1"/>
    <property type="molecule type" value="Genomic_DNA"/>
</dbReference>
<evidence type="ECO:0008006" key="10">
    <source>
        <dbReference type="Google" id="ProtNLM"/>
    </source>
</evidence>
<dbReference type="InterPro" id="IPR050799">
    <property type="entry name" value="ZIP_Transporter"/>
</dbReference>
<dbReference type="GeneID" id="8231678"/>
<keyword evidence="9" id="KW-1185">Reference proteome</keyword>
<comment type="subcellular location">
    <subcellularLocation>
        <location evidence="1">Membrane</location>
        <topology evidence="1">Multi-pass membrane protein</topology>
    </subcellularLocation>
</comment>
<accession>E0VCL0</accession>
<keyword evidence="5 6" id="KW-0472">Membrane</keyword>
<feature type="transmembrane region" description="Helical" evidence="6">
    <location>
        <begin position="12"/>
        <end position="32"/>
    </location>
</feature>
<evidence type="ECO:0000313" key="7">
    <source>
        <dbReference type="EMBL" id="EEB11116.1"/>
    </source>
</evidence>
<dbReference type="OMA" id="CANCRHT"/>
<dbReference type="Pfam" id="PF02535">
    <property type="entry name" value="Zip"/>
    <property type="match status" value="1"/>
</dbReference>
<dbReference type="OrthoDB" id="200954at2759"/>
<evidence type="ECO:0000256" key="2">
    <source>
        <dbReference type="ARBA" id="ARBA00006939"/>
    </source>
</evidence>
<feature type="transmembrane region" description="Helical" evidence="6">
    <location>
        <begin position="299"/>
        <end position="319"/>
    </location>
</feature>
<dbReference type="GO" id="GO:0005385">
    <property type="term" value="F:zinc ion transmembrane transporter activity"/>
    <property type="evidence" value="ECO:0007669"/>
    <property type="project" value="TreeGrafter"/>
</dbReference>
<organism>
    <name type="scientific">Pediculus humanus subsp. corporis</name>
    <name type="common">Body louse</name>
    <dbReference type="NCBI Taxonomy" id="121224"/>
    <lineage>
        <taxon>Eukaryota</taxon>
        <taxon>Metazoa</taxon>
        <taxon>Ecdysozoa</taxon>
        <taxon>Arthropoda</taxon>
        <taxon>Hexapoda</taxon>
        <taxon>Insecta</taxon>
        <taxon>Pterygota</taxon>
        <taxon>Neoptera</taxon>
        <taxon>Paraneoptera</taxon>
        <taxon>Psocodea</taxon>
        <taxon>Troctomorpha</taxon>
        <taxon>Phthiraptera</taxon>
        <taxon>Anoplura</taxon>
        <taxon>Pediculidae</taxon>
        <taxon>Pediculus</taxon>
    </lineage>
</organism>
<protein>
    <recommendedName>
        <fullName evidence="10">Zinc transporter</fullName>
    </recommendedName>
</protein>
<dbReference type="InterPro" id="IPR003689">
    <property type="entry name" value="ZIP"/>
</dbReference>
<dbReference type="PANTHER" id="PTHR12191">
    <property type="entry name" value="SOLUTE CARRIER FAMILY 39"/>
    <property type="match status" value="1"/>
</dbReference>
<reference evidence="7" key="2">
    <citation type="submission" date="2007-04" db="EMBL/GenBank/DDBJ databases">
        <title>The genome of the human body louse.</title>
        <authorList>
            <consortium name="The Human Body Louse Genome Consortium"/>
            <person name="Kirkness E."/>
            <person name="Walenz B."/>
            <person name="Hass B."/>
            <person name="Bruggner R."/>
            <person name="Strausberg R."/>
        </authorList>
    </citation>
    <scope>NUCLEOTIDE SEQUENCE</scope>
    <source>
        <strain evidence="7">USDA</strain>
    </source>
</reference>
<evidence type="ECO:0000256" key="3">
    <source>
        <dbReference type="ARBA" id="ARBA00022692"/>
    </source>
</evidence>
<evidence type="ECO:0000256" key="5">
    <source>
        <dbReference type="ARBA" id="ARBA00023136"/>
    </source>
</evidence>
<gene>
    <name evidence="8" type="primary">8231678</name>
    <name evidence="7" type="ORF">Phum_PHUM089060</name>
</gene>
<dbReference type="InParanoid" id="E0VCL0"/>
<dbReference type="GO" id="GO:0140410">
    <property type="term" value="F:monoatomic cation:bicarbonate symporter activity"/>
    <property type="evidence" value="ECO:0007669"/>
    <property type="project" value="TreeGrafter"/>
</dbReference>
<dbReference type="FunCoup" id="E0VCL0">
    <property type="interactions" value="768"/>
</dbReference>
<comment type="similarity">
    <text evidence="2">Belongs to the ZIP transporter (TC 2.A.5) family.</text>
</comment>
<sequence>MGFIIKTVWLYAVISVVLVSLCGLLGALVIPIMGHASYQQLLQFLVALAVGTLCGDALLHLLPHAIVPHTDEHSEVDHVDHNAAMWKGLAILLGIVFFFFTEKFLNLGSEWRKKRQRSKKVQGHSHVQILNGNNDGDSIGEKLCKHKYSSYPYCYSDIKSNKDGHEHHRSDAGENEIATDDKLNDKSKNKIKINEIKCDKKDGEYTVIIREHETAHHGHSHAHGHVHSPPESLSSVVWMVILGDGLHNFTDGMAIGAAFSNNIAGGFSTAVAVFCHELPHELGDFAVLIKAGMSAKQAVFYNLISSILCFVGMVLGIFIGDNPTSTSWVFAVSAGTFLYIGLVDMVRINQSINQSRLFTERLHY</sequence>
<feature type="transmembrane region" description="Helical" evidence="6">
    <location>
        <begin position="325"/>
        <end position="346"/>
    </location>
</feature>
<evidence type="ECO:0000313" key="9">
    <source>
        <dbReference type="Proteomes" id="UP000009046"/>
    </source>
</evidence>
<name>E0VCL0_PEDHC</name>
<reference evidence="7" key="1">
    <citation type="submission" date="2007-04" db="EMBL/GenBank/DDBJ databases">
        <title>Annotation of Pediculus humanus corporis strain USDA.</title>
        <authorList>
            <person name="Kirkness E."/>
            <person name="Hannick L."/>
            <person name="Hass B."/>
            <person name="Bruggner R."/>
            <person name="Lawson D."/>
            <person name="Bidwell S."/>
            <person name="Joardar V."/>
            <person name="Caler E."/>
            <person name="Walenz B."/>
            <person name="Inman J."/>
            <person name="Schobel S."/>
            <person name="Galinsky K."/>
            <person name="Amedeo P."/>
            <person name="Strausberg R."/>
        </authorList>
    </citation>
    <scope>NUCLEOTIDE SEQUENCE</scope>
    <source>
        <strain evidence="7">USDA</strain>
    </source>
</reference>
<reference evidence="8" key="3">
    <citation type="submission" date="2021-02" db="UniProtKB">
        <authorList>
            <consortium name="EnsemblMetazoa"/>
        </authorList>
    </citation>
    <scope>IDENTIFICATION</scope>
    <source>
        <strain evidence="8">USDA</strain>
    </source>
</reference>
<dbReference type="PANTHER" id="PTHR12191:SF37">
    <property type="entry name" value="ZINC TRANSPORTER FOI"/>
    <property type="match status" value="1"/>
</dbReference>
<feature type="transmembrane region" description="Helical" evidence="6">
    <location>
        <begin position="44"/>
        <end position="63"/>
    </location>
</feature>
<evidence type="ECO:0000256" key="1">
    <source>
        <dbReference type="ARBA" id="ARBA00004141"/>
    </source>
</evidence>